<dbReference type="Proteomes" id="UP001156921">
    <property type="component" value="Unassembled WGS sequence"/>
</dbReference>
<evidence type="ECO:0008006" key="4">
    <source>
        <dbReference type="Google" id="ProtNLM"/>
    </source>
</evidence>
<reference evidence="3" key="1">
    <citation type="journal article" date="2019" name="Int. J. Syst. Evol. Microbiol.">
        <title>The Global Catalogue of Microorganisms (GCM) 10K type strain sequencing project: providing services to taxonomists for standard genome sequencing and annotation.</title>
        <authorList>
            <consortium name="The Broad Institute Genomics Platform"/>
            <consortium name="The Broad Institute Genome Sequencing Center for Infectious Disease"/>
            <person name="Wu L."/>
            <person name="Ma J."/>
        </authorList>
    </citation>
    <scope>NUCLEOTIDE SEQUENCE [LARGE SCALE GENOMIC DNA]</scope>
    <source>
        <strain evidence="3">NBRC 110107</strain>
    </source>
</reference>
<accession>A0ABQ6BI51</accession>
<dbReference type="SUPFAM" id="SSF48452">
    <property type="entry name" value="TPR-like"/>
    <property type="match status" value="1"/>
</dbReference>
<dbReference type="InterPro" id="IPR008979">
    <property type="entry name" value="Galactose-bd-like_sf"/>
</dbReference>
<sequence>MRDRADTSAAPRRLSGLGDIASYGLVVGAMVLGWQIAIQPLIQRAPVEIAVRLAPGSPMVLRRAAESELTAGRVDNAAALSRDALIRSPFDVRALRVLGLTEARARREDAADDILTLAGNWSLRDDPTHAWLVDRRLRRGDYASSFAHADTLVRRREDIQPQVFRLFTAAGAADPQRSLPVVARLLAARPPWRMAYLNSLNETPQGLQVAASLAILLQAGAAPFTNDELHQFYSALGNAGSIESVQTIRRRLNRPPIDTAVTNGGFDEADHPAPFQWRLYENAGIVAEIAADDLNPSNAALRVDYDGYATGTIAEQLTYLTPGAYRLTAAVRSETGNPSVRLAWTLSCATGGGEKVSVPTAIPDATANTWTNLSGRFEVQASCPAQWLRLETRSGDSRAPNAVWFDRIVISPAS</sequence>
<feature type="transmembrane region" description="Helical" evidence="1">
    <location>
        <begin position="20"/>
        <end position="38"/>
    </location>
</feature>
<name>A0ABQ6BI51_9CAUL</name>
<organism evidence="2 3">
    <name type="scientific">Brevundimonas denitrificans</name>
    <dbReference type="NCBI Taxonomy" id="1443434"/>
    <lineage>
        <taxon>Bacteria</taxon>
        <taxon>Pseudomonadati</taxon>
        <taxon>Pseudomonadota</taxon>
        <taxon>Alphaproteobacteria</taxon>
        <taxon>Caulobacterales</taxon>
        <taxon>Caulobacteraceae</taxon>
        <taxon>Brevundimonas</taxon>
    </lineage>
</organism>
<protein>
    <recommendedName>
        <fullName evidence="4">CBM-cenC domain-containing protein</fullName>
    </recommendedName>
</protein>
<evidence type="ECO:0000256" key="1">
    <source>
        <dbReference type="SAM" id="Phobius"/>
    </source>
</evidence>
<dbReference type="SUPFAM" id="SSF49785">
    <property type="entry name" value="Galactose-binding domain-like"/>
    <property type="match status" value="1"/>
</dbReference>
<dbReference type="Gene3D" id="2.60.120.260">
    <property type="entry name" value="Galactose-binding domain-like"/>
    <property type="match status" value="1"/>
</dbReference>
<keyword evidence="1" id="KW-1133">Transmembrane helix</keyword>
<dbReference type="EMBL" id="BSOY01000002">
    <property type="protein sequence ID" value="GLS00191.1"/>
    <property type="molecule type" value="Genomic_DNA"/>
</dbReference>
<keyword evidence="1" id="KW-0812">Transmembrane</keyword>
<evidence type="ECO:0000313" key="3">
    <source>
        <dbReference type="Proteomes" id="UP001156921"/>
    </source>
</evidence>
<keyword evidence="1" id="KW-0472">Membrane</keyword>
<gene>
    <name evidence="2" type="ORF">GCM10007859_01950</name>
</gene>
<evidence type="ECO:0000313" key="2">
    <source>
        <dbReference type="EMBL" id="GLS00191.1"/>
    </source>
</evidence>
<comment type="caution">
    <text evidence="2">The sequence shown here is derived from an EMBL/GenBank/DDBJ whole genome shotgun (WGS) entry which is preliminary data.</text>
</comment>
<keyword evidence="3" id="KW-1185">Reference proteome</keyword>
<dbReference type="InterPro" id="IPR011990">
    <property type="entry name" value="TPR-like_helical_dom_sf"/>
</dbReference>
<proteinExistence type="predicted"/>